<dbReference type="InParanoid" id="A0A167L348"/>
<organism evidence="2 3">
    <name type="scientific">Phycomyces blakesleeanus (strain ATCC 8743b / DSM 1359 / FGSC 10004 / NBRC 33097 / NRRL 1555)</name>
    <dbReference type="NCBI Taxonomy" id="763407"/>
    <lineage>
        <taxon>Eukaryota</taxon>
        <taxon>Fungi</taxon>
        <taxon>Fungi incertae sedis</taxon>
        <taxon>Mucoromycota</taxon>
        <taxon>Mucoromycotina</taxon>
        <taxon>Mucoromycetes</taxon>
        <taxon>Mucorales</taxon>
        <taxon>Phycomycetaceae</taxon>
        <taxon>Phycomyces</taxon>
    </lineage>
</organism>
<dbReference type="EMBL" id="KV440991">
    <property type="protein sequence ID" value="OAD69479.1"/>
    <property type="molecule type" value="Genomic_DNA"/>
</dbReference>
<dbReference type="AlphaFoldDB" id="A0A167L348"/>
<dbReference type="RefSeq" id="XP_018287519.1">
    <property type="nucleotide sequence ID" value="XM_018438668.1"/>
</dbReference>
<dbReference type="Pfam" id="PF12855">
    <property type="entry name" value="Ecl1"/>
    <property type="match status" value="1"/>
</dbReference>
<gene>
    <name evidence="2" type="ORF">PHYBLDRAFT_182748</name>
</gene>
<feature type="region of interest" description="Disordered" evidence="1">
    <location>
        <begin position="66"/>
        <end position="89"/>
    </location>
</feature>
<evidence type="ECO:0000256" key="1">
    <source>
        <dbReference type="SAM" id="MobiDB-lite"/>
    </source>
</evidence>
<feature type="compositionally biased region" description="Low complexity" evidence="1">
    <location>
        <begin position="70"/>
        <end position="87"/>
    </location>
</feature>
<dbReference type="OrthoDB" id="3599883at2759"/>
<protein>
    <submittedName>
        <fullName evidence="2">Uncharacterized protein</fullName>
    </submittedName>
</protein>
<dbReference type="Proteomes" id="UP000077315">
    <property type="component" value="Unassembled WGS sequence"/>
</dbReference>
<accession>A0A167L348</accession>
<dbReference type="VEuPathDB" id="FungiDB:PHYBLDRAFT_182748"/>
<proteinExistence type="predicted"/>
<name>A0A167L348_PHYB8</name>
<dbReference type="InterPro" id="IPR024368">
    <property type="entry name" value="Ecl1/2/3"/>
</dbReference>
<keyword evidence="3" id="KW-1185">Reference proteome</keyword>
<evidence type="ECO:0000313" key="2">
    <source>
        <dbReference type="EMBL" id="OAD69479.1"/>
    </source>
</evidence>
<evidence type="ECO:0000313" key="3">
    <source>
        <dbReference type="Proteomes" id="UP000077315"/>
    </source>
</evidence>
<reference evidence="3" key="1">
    <citation type="submission" date="2015-06" db="EMBL/GenBank/DDBJ databases">
        <title>Expansion of signal transduction pathways in fungi by whole-genome duplication.</title>
        <authorList>
            <consortium name="DOE Joint Genome Institute"/>
            <person name="Corrochano L.M."/>
            <person name="Kuo A."/>
            <person name="Marcet-Houben M."/>
            <person name="Polaino S."/>
            <person name="Salamov A."/>
            <person name="Villalobos J.M."/>
            <person name="Alvarez M.I."/>
            <person name="Avalos J."/>
            <person name="Benito E.P."/>
            <person name="Benoit I."/>
            <person name="Burger G."/>
            <person name="Camino L.P."/>
            <person name="Canovas D."/>
            <person name="Cerda-Olmedo E."/>
            <person name="Cheng J.-F."/>
            <person name="Dominguez A."/>
            <person name="Elias M."/>
            <person name="Eslava A.P."/>
            <person name="Glaser F."/>
            <person name="Grimwood J."/>
            <person name="Gutierrez G."/>
            <person name="Heitman J."/>
            <person name="Henrissat B."/>
            <person name="Iturriaga E.A."/>
            <person name="Lang B.F."/>
            <person name="Lavin J.L."/>
            <person name="Lee S."/>
            <person name="Li W."/>
            <person name="Lindquist E."/>
            <person name="Lopez-Garcia S."/>
            <person name="Luque E.M."/>
            <person name="Marcos A.T."/>
            <person name="Martin J."/>
            <person name="McCluskey K."/>
            <person name="Medina H.R."/>
            <person name="Miralles-Duran A."/>
            <person name="Miyazaki A."/>
            <person name="Munoz-Torres E."/>
            <person name="Oguiza J.A."/>
            <person name="Ohm R."/>
            <person name="Olmedo M."/>
            <person name="Orejas M."/>
            <person name="Ortiz-Castellanos L."/>
            <person name="Pisabarro A.G."/>
            <person name="Rodriguez-Romero J."/>
            <person name="Ruiz-Herrera J."/>
            <person name="Ruiz-Vazquez R."/>
            <person name="Sanz C."/>
            <person name="Schackwitz W."/>
            <person name="Schmutz J."/>
            <person name="Shahriari M."/>
            <person name="Shelest E."/>
            <person name="Silva-Franco F."/>
            <person name="Soanes D."/>
            <person name="Syed K."/>
            <person name="Tagua V.G."/>
            <person name="Talbot N.J."/>
            <person name="Thon M."/>
            <person name="De vries R.P."/>
            <person name="Wiebenga A."/>
            <person name="Yadav J.S."/>
            <person name="Braun E.L."/>
            <person name="Baker S."/>
            <person name="Garre V."/>
            <person name="Horwitz B."/>
            <person name="Torres-Martinez S."/>
            <person name="Idnurm A."/>
            <person name="Herrera-Estrella A."/>
            <person name="Gabaldon T."/>
            <person name="Grigoriev I.V."/>
        </authorList>
    </citation>
    <scope>NUCLEOTIDE SEQUENCE [LARGE SCALE GENOMIC DNA]</scope>
    <source>
        <strain evidence="3">NRRL 1555(-)</strain>
    </source>
</reference>
<sequence length="145" mass="15784">MDLSWCIICDTRVDDGLTDSLYCSAKCMARDQPAAQPTTASATVITAVPAPSAAVTAAQRLHSRTFKPFGNSSSNNGNTSSSSSNNNLRFKRPVGQALTSSTWIPLYRRRRSVIRRYWPITTGQSSVLVSQDCNSHSPLLSCLEK</sequence>
<dbReference type="GeneID" id="28999574"/>